<dbReference type="AlphaFoldDB" id="A0A0F5JV55"/>
<dbReference type="PROSITE" id="PS51199">
    <property type="entry name" value="SF4_HELICASE"/>
    <property type="match status" value="1"/>
</dbReference>
<organism evidence="2 3">
    <name type="scientific">Robbsia andropogonis</name>
    <dbReference type="NCBI Taxonomy" id="28092"/>
    <lineage>
        <taxon>Bacteria</taxon>
        <taxon>Pseudomonadati</taxon>
        <taxon>Pseudomonadota</taxon>
        <taxon>Betaproteobacteria</taxon>
        <taxon>Burkholderiales</taxon>
        <taxon>Burkholderiaceae</taxon>
        <taxon>Robbsia</taxon>
    </lineage>
</organism>
<comment type="caution">
    <text evidence="2">The sequence shown here is derived from an EMBL/GenBank/DDBJ whole genome shotgun (WGS) entry which is preliminary data.</text>
</comment>
<dbReference type="SUPFAM" id="SSF52540">
    <property type="entry name" value="P-loop containing nucleoside triphosphate hydrolases"/>
    <property type="match status" value="1"/>
</dbReference>
<dbReference type="OrthoDB" id="5959484at2"/>
<dbReference type="GO" id="GO:0003697">
    <property type="term" value="F:single-stranded DNA binding"/>
    <property type="evidence" value="ECO:0007669"/>
    <property type="project" value="InterPro"/>
</dbReference>
<reference evidence="2 3" key="1">
    <citation type="submission" date="2015-03" db="EMBL/GenBank/DDBJ databases">
        <title>Draft Genome Sequence of Burkholderia andropogonis type strain ICMP2807, isolated from Sorghum bicolor.</title>
        <authorList>
            <person name="Lopes-Santos L."/>
            <person name="Castro D.B."/>
            <person name="Ottoboni L.M."/>
            <person name="Park D."/>
            <person name="Weirc B.S."/>
            <person name="Destefano S.A."/>
        </authorList>
    </citation>
    <scope>NUCLEOTIDE SEQUENCE [LARGE SCALE GENOMIC DNA]</scope>
    <source>
        <strain evidence="2 3">ICMP2807</strain>
    </source>
</reference>
<protein>
    <submittedName>
        <fullName evidence="2">AAA domain protein</fullName>
    </submittedName>
</protein>
<evidence type="ECO:0000313" key="2">
    <source>
        <dbReference type="EMBL" id="KKB61530.1"/>
    </source>
</evidence>
<dbReference type="EMBL" id="LAQU01000039">
    <property type="protein sequence ID" value="KKB61530.1"/>
    <property type="molecule type" value="Genomic_DNA"/>
</dbReference>
<dbReference type="Gene3D" id="3.40.50.300">
    <property type="entry name" value="P-loop containing nucleotide triphosphate hydrolases"/>
    <property type="match status" value="1"/>
</dbReference>
<dbReference type="InterPro" id="IPR027417">
    <property type="entry name" value="P-loop_NTPase"/>
</dbReference>
<dbReference type="Proteomes" id="UP000033618">
    <property type="component" value="Unassembled WGS sequence"/>
</dbReference>
<dbReference type="PATRIC" id="fig|28092.6.peg.5315"/>
<dbReference type="GO" id="GO:0005524">
    <property type="term" value="F:ATP binding"/>
    <property type="evidence" value="ECO:0007669"/>
    <property type="project" value="InterPro"/>
</dbReference>
<gene>
    <name evidence="2" type="ORF">WM40_22585</name>
</gene>
<proteinExistence type="predicted"/>
<accession>A0A0F5JV55</accession>
<dbReference type="PANTHER" id="PTHR12873:SF0">
    <property type="entry name" value="TWINKLE MTDNA HELICASE"/>
    <property type="match status" value="1"/>
</dbReference>
<dbReference type="InterPro" id="IPR027032">
    <property type="entry name" value="Twinkle-like"/>
</dbReference>
<feature type="domain" description="SF4 helicase" evidence="1">
    <location>
        <begin position="42"/>
        <end position="304"/>
    </location>
</feature>
<keyword evidence="3" id="KW-1185">Reference proteome</keyword>
<dbReference type="InterPro" id="IPR007694">
    <property type="entry name" value="DNA_helicase_DnaB-like_C"/>
</dbReference>
<dbReference type="GO" id="GO:0043139">
    <property type="term" value="F:5'-3' DNA helicase activity"/>
    <property type="evidence" value="ECO:0007669"/>
    <property type="project" value="InterPro"/>
</dbReference>
<evidence type="ECO:0000313" key="3">
    <source>
        <dbReference type="Proteomes" id="UP000033618"/>
    </source>
</evidence>
<dbReference type="STRING" id="28092.WM40_22585"/>
<dbReference type="PANTHER" id="PTHR12873">
    <property type="entry name" value="T7-LIKE MITOCHONDRIAL DNA HELICASE"/>
    <property type="match status" value="1"/>
</dbReference>
<dbReference type="Pfam" id="PF13481">
    <property type="entry name" value="AAA_25"/>
    <property type="match status" value="1"/>
</dbReference>
<name>A0A0F5JV55_9BURK</name>
<sequence length="321" mass="36498">MASMIPDDVNFDEYLTADDDGTSKVRPASEFVDGVIAMFHEQAAVAMGATSPWPKVGDKVRFRSSEVSLWAGINGHGKSGALGYVMSHVLSQGERACIASMEMKPEQTMGRMTRQAAGNACPTPKFIADFHTWTDDRLWIYNQVGQVDWRRMVAVARYCRNELGIDHMVIDSMMKCGIKPDDYGTQKEFVDALCTLAKDTGIHVHLVHHMRKGEREMNKIPDKFDIKGAGEIVDLVDNAFIVYRNKAKEEVLSRERDPEKRKLQEQVPDVMLICAKQRHHGWEGTIRLWFDPASQQLLEDPQYATQYLDLNTSTWKTQWSR</sequence>
<dbReference type="GO" id="GO:0006260">
    <property type="term" value="P:DNA replication"/>
    <property type="evidence" value="ECO:0007669"/>
    <property type="project" value="InterPro"/>
</dbReference>
<evidence type="ECO:0000259" key="1">
    <source>
        <dbReference type="PROSITE" id="PS51199"/>
    </source>
</evidence>